<organism evidence="1 2">
    <name type="scientific">Saccharothrix variisporea</name>
    <dbReference type="NCBI Taxonomy" id="543527"/>
    <lineage>
        <taxon>Bacteria</taxon>
        <taxon>Bacillati</taxon>
        <taxon>Actinomycetota</taxon>
        <taxon>Actinomycetes</taxon>
        <taxon>Pseudonocardiales</taxon>
        <taxon>Pseudonocardiaceae</taxon>
        <taxon>Saccharothrix</taxon>
    </lineage>
</organism>
<reference evidence="1 2" key="1">
    <citation type="submission" date="2018-10" db="EMBL/GenBank/DDBJ databases">
        <title>Sequencing the genomes of 1000 actinobacteria strains.</title>
        <authorList>
            <person name="Klenk H.-P."/>
        </authorList>
    </citation>
    <scope>NUCLEOTIDE SEQUENCE [LARGE SCALE GENOMIC DNA]</scope>
    <source>
        <strain evidence="1 2">DSM 43911</strain>
    </source>
</reference>
<dbReference type="OrthoDB" id="4721017at2"/>
<keyword evidence="2" id="KW-1185">Reference proteome</keyword>
<dbReference type="AlphaFoldDB" id="A0A495X9M3"/>
<sequence>MTRPDVVSREEWQRALDELLVREKEQTRALDALAATRRRLPMLRLSTGHRFTAPDGSRVGLTDLFAGRRQLVAYHHMLEPGQDHVCVGCASFTDHLTDQTHLNARDTTLVLMSRAPRAEIDAVRDRFGWTVPWYSADPDFYAELGLDGGFRLSVFLRDGDEVFYTYWTSGRGVDRLRLDFNLLDLTPYGRQETWEDSPEGWPQTPTMGWLRARDEYGA</sequence>
<proteinExistence type="predicted"/>
<dbReference type="Proteomes" id="UP000272729">
    <property type="component" value="Unassembled WGS sequence"/>
</dbReference>
<dbReference type="EMBL" id="RBXR01000001">
    <property type="protein sequence ID" value="RKT70319.1"/>
    <property type="molecule type" value="Genomic_DNA"/>
</dbReference>
<comment type="caution">
    <text evidence="1">The sequence shown here is derived from an EMBL/GenBank/DDBJ whole genome shotgun (WGS) entry which is preliminary data.</text>
</comment>
<dbReference type="RefSeq" id="WP_121222493.1">
    <property type="nucleotide sequence ID" value="NZ_JBIUBA010000005.1"/>
</dbReference>
<protein>
    <submittedName>
        <fullName evidence="1">Putative dithiol-disulfide oxidoreductase (DUF899 family)</fullName>
    </submittedName>
</protein>
<dbReference type="InterPro" id="IPR010296">
    <property type="entry name" value="DUF899_thioredox"/>
</dbReference>
<evidence type="ECO:0000313" key="2">
    <source>
        <dbReference type="Proteomes" id="UP000272729"/>
    </source>
</evidence>
<accession>A0A495X9M3</accession>
<gene>
    <name evidence="1" type="ORF">DFJ66_3578</name>
</gene>
<dbReference type="Pfam" id="PF05988">
    <property type="entry name" value="DUF899"/>
    <property type="match status" value="1"/>
</dbReference>
<evidence type="ECO:0000313" key="1">
    <source>
        <dbReference type="EMBL" id="RKT70319.1"/>
    </source>
</evidence>
<name>A0A495X9M3_9PSEU</name>